<name>A0A8J4FA37_9CHLO</name>
<accession>A0A8J4FA37</accession>
<dbReference type="GO" id="GO:0005759">
    <property type="term" value="C:mitochondrial matrix"/>
    <property type="evidence" value="ECO:0007669"/>
    <property type="project" value="TreeGrafter"/>
</dbReference>
<evidence type="ECO:0000256" key="1">
    <source>
        <dbReference type="SAM" id="MobiDB-lite"/>
    </source>
</evidence>
<dbReference type="Pfam" id="PF08373">
    <property type="entry name" value="RAP"/>
    <property type="match status" value="1"/>
</dbReference>
<dbReference type="PANTHER" id="PTHR21228:SF40">
    <property type="entry name" value="LD45607P"/>
    <property type="match status" value="1"/>
</dbReference>
<dbReference type="SMART" id="SM00952">
    <property type="entry name" value="RAP"/>
    <property type="match status" value="1"/>
</dbReference>
<dbReference type="GO" id="GO:0003723">
    <property type="term" value="F:RNA binding"/>
    <property type="evidence" value="ECO:0007669"/>
    <property type="project" value="TreeGrafter"/>
</dbReference>
<feature type="compositionally biased region" description="Basic residues" evidence="1">
    <location>
        <begin position="165"/>
        <end position="176"/>
    </location>
</feature>
<dbReference type="InterPro" id="IPR013584">
    <property type="entry name" value="RAP"/>
</dbReference>
<protein>
    <recommendedName>
        <fullName evidence="2">RAP domain-containing protein</fullName>
    </recommendedName>
</protein>
<dbReference type="GO" id="GO:0035770">
    <property type="term" value="C:ribonucleoprotein granule"/>
    <property type="evidence" value="ECO:0007669"/>
    <property type="project" value="TreeGrafter"/>
</dbReference>
<keyword evidence="4" id="KW-1185">Reference proteome</keyword>
<feature type="region of interest" description="Disordered" evidence="1">
    <location>
        <begin position="158"/>
        <end position="180"/>
    </location>
</feature>
<organism evidence="3 4">
    <name type="scientific">Volvox africanus</name>
    <dbReference type="NCBI Taxonomy" id="51714"/>
    <lineage>
        <taxon>Eukaryota</taxon>
        <taxon>Viridiplantae</taxon>
        <taxon>Chlorophyta</taxon>
        <taxon>core chlorophytes</taxon>
        <taxon>Chlorophyceae</taxon>
        <taxon>CS clade</taxon>
        <taxon>Chlamydomonadales</taxon>
        <taxon>Volvocaceae</taxon>
        <taxon>Volvox</taxon>
    </lineage>
</organism>
<dbReference type="PROSITE" id="PS51286">
    <property type="entry name" value="RAP"/>
    <property type="match status" value="1"/>
</dbReference>
<dbReference type="PANTHER" id="PTHR21228">
    <property type="entry name" value="FAST LEU-RICH DOMAIN-CONTAINING"/>
    <property type="match status" value="1"/>
</dbReference>
<reference evidence="3" key="1">
    <citation type="journal article" date="2021" name="Proc. Natl. Acad. Sci. U.S.A.">
        <title>Three genomes in the algal genus Volvox reveal the fate of a haploid sex-determining region after a transition to homothallism.</title>
        <authorList>
            <person name="Yamamoto K."/>
            <person name="Hamaji T."/>
            <person name="Kawai-Toyooka H."/>
            <person name="Matsuzaki R."/>
            <person name="Takahashi F."/>
            <person name="Nishimura Y."/>
            <person name="Kawachi M."/>
            <person name="Noguchi H."/>
            <person name="Minakuchi Y."/>
            <person name="Umen J.G."/>
            <person name="Toyoda A."/>
            <person name="Nozaki H."/>
        </authorList>
    </citation>
    <scope>NUCLEOTIDE SEQUENCE</scope>
    <source>
        <strain evidence="3">NIES-3780</strain>
    </source>
</reference>
<proteinExistence type="predicted"/>
<evidence type="ECO:0000313" key="3">
    <source>
        <dbReference type="EMBL" id="GIL63357.1"/>
    </source>
</evidence>
<gene>
    <name evidence="3" type="ORF">Vafri_17425</name>
</gene>
<dbReference type="GO" id="GO:0000963">
    <property type="term" value="P:mitochondrial RNA processing"/>
    <property type="evidence" value="ECO:0007669"/>
    <property type="project" value="TreeGrafter"/>
</dbReference>
<feature type="domain" description="RAP" evidence="2">
    <location>
        <begin position="1327"/>
        <end position="1387"/>
    </location>
</feature>
<evidence type="ECO:0000313" key="4">
    <source>
        <dbReference type="Proteomes" id="UP000747399"/>
    </source>
</evidence>
<dbReference type="EMBL" id="BNCO01000057">
    <property type="protein sequence ID" value="GIL63357.1"/>
    <property type="molecule type" value="Genomic_DNA"/>
</dbReference>
<comment type="caution">
    <text evidence="3">The sequence shown here is derived from an EMBL/GenBank/DDBJ whole genome shotgun (WGS) entry which is preliminary data.</text>
</comment>
<dbReference type="Proteomes" id="UP000747399">
    <property type="component" value="Unassembled WGS sequence"/>
</dbReference>
<dbReference type="GO" id="GO:0044528">
    <property type="term" value="P:regulation of mitochondrial mRNA stability"/>
    <property type="evidence" value="ECO:0007669"/>
    <property type="project" value="TreeGrafter"/>
</dbReference>
<dbReference type="InterPro" id="IPR050870">
    <property type="entry name" value="FAST_kinase"/>
</dbReference>
<evidence type="ECO:0000259" key="2">
    <source>
        <dbReference type="PROSITE" id="PS51286"/>
    </source>
</evidence>
<sequence>MTTCWLNTGRHGCLHVPIGGCSASYTILQLLPRHCRKGRISLRYVSSQLSHASRMQFGDMAAAGEAKDLGLRGCDGPRLPRRNDGKYYAAMNQGLMPESPVLPTASALANKAPMFQASFPSVKSADSAIPDTQSVQVEEKLRVAGARGAVIVCDAAGEGTTRQGRDRRRQKRRSRALHSNSDITVGTSITYQHQNHPRQHKSGLTTQPARILPTETPDETPSGFFSRQERHVVGRSQLATGVAAAVGSAVPPCHRNAAVAAEVGTTAVSGYHESGSAGGTDCCSVEQRPLPSVSVLPPQPASLMATAQGVATTADSGGPCNGSGMRHGSSRAPARRLLRHRGADGGRTRTPSQSSLMHPYLLTGILRTASSVPKLQKHIARYGGQFNNFHVCCCLNRLAKAPDAHSPAQRETVQQLLDELGNMLVPLLPDCDARELCNVLWVWGKLGHIPKLETWKAMRIALFGVAPAEVVEAVAPPHFAPSSGANCTRAAVASASALLSPSLSSSVPVGLGANHSLPASVVQTKERNVTRVWRWDQVADRPAPEIARAAAGPEADSADVTARKLSVLATECNGLNSRMPLVVNESSQQPFLPPGDVWTGRNGSFGAASASASTSVTDEGTAASAAAAAAVGGKLEQAVPQGLANAAWALARLEIKDPWAWRRLAECSLSKLHAFIPYDISNLSYAFVLARQHRSHPVHEELMCALAAAAESRLTEFCPQDISNMLWAYARAGMAQPALFAAAAPIARLMAADFGQAGLVQVLWAYAAMRVYDAPLLGALAHKMLPQLHLHDVNSRVMMCWALARFVAAVSGRSRTAGATADAACISPFSAARVRAGFVDPLVRLHLTGGQAAVVAAMTAAVTAQCGENDSSGGSSWGLGGDASQTRWSASSISTSTLARAYVEDLTIRGGGGRGGGGTSHNNTASTTATTLPVDWAVDLLEQEDGSGYGGVGCDSFADVGSRRPHAAAAAAATAAAASLAQSQVEAYAAASAAAQAVLSEMPPQLLPALCESLRPQIGTLDTGSLAVFMWALATLGHVDTDLFTTAADVLAVRLRSGEVLTQYLTHTAWAFTVAGVYNSALYDALAAEAARLCDAGPSTATSLALSNVLWALGNAGHYDAELYGNVGRAVTAVAAASTATVVAATPPGTDVHDSVNHLALVMLACAYAGHVDPELYNMVSEVLRRAGARALGDNSLANICWALAVVDHADLELLSDLFGDAARRGTAALGVRGCTQLFHCALWLQDLVPGGSQVVALLPRDVREVGRANFMELAKDPYVSDFQAYVFTALDSMRLSPSMETKTSDQLFSLDVAVSLGGDTGEAVRVAVEANGPQHYLRTHPTGLEGSTLLRSRLLRARGWAPLHVHWRDWQDLGGDVLRQRRYLRAKLRELMYQEQQLQQRTLRRHEERLEEQQQASGAGPRLELVLLDSTDCADVGEGV</sequence>